<dbReference type="KEGG" id="wdi:H9L19_03685"/>
<dbReference type="CDD" id="cd04301">
    <property type="entry name" value="NAT_SF"/>
    <property type="match status" value="1"/>
</dbReference>
<keyword evidence="3" id="KW-1185">Reference proteome</keyword>
<sequence>MENQELIVSKQYGTGLLSDLALGIRRDVFVTEQNVPLALEIDDLDNQTTHYVGFINDKAIATARVLVNQEKNSWHIQRVATLSNQRGHGYANKIMQTIIDDAKSAGVAYLDLGAQVSAQRFYEKLGFLPFGDQFIDAGILHINMVYHF</sequence>
<dbReference type="PROSITE" id="PS51186">
    <property type="entry name" value="GNAT"/>
    <property type="match status" value="1"/>
</dbReference>
<dbReference type="SUPFAM" id="SSF55729">
    <property type="entry name" value="Acyl-CoA N-acyltransferases (Nat)"/>
    <property type="match status" value="1"/>
</dbReference>
<dbReference type="EMBL" id="CP060724">
    <property type="protein sequence ID" value="QNN75967.1"/>
    <property type="molecule type" value="Genomic_DNA"/>
</dbReference>
<dbReference type="Gene3D" id="3.40.630.30">
    <property type="match status" value="1"/>
</dbReference>
<organism evidence="2 3">
    <name type="scientific">Weissella diestrammenae</name>
    <dbReference type="NCBI Taxonomy" id="1162633"/>
    <lineage>
        <taxon>Bacteria</taxon>
        <taxon>Bacillati</taxon>
        <taxon>Bacillota</taxon>
        <taxon>Bacilli</taxon>
        <taxon>Lactobacillales</taxon>
        <taxon>Lactobacillaceae</taxon>
        <taxon>Weissella</taxon>
    </lineage>
</organism>
<name>A0A7G9T792_9LACO</name>
<evidence type="ECO:0000259" key="1">
    <source>
        <dbReference type="PROSITE" id="PS51186"/>
    </source>
</evidence>
<accession>A0A7G9T792</accession>
<dbReference type="PANTHER" id="PTHR13355">
    <property type="entry name" value="GLUCOSAMINE 6-PHOSPHATE N-ACETYLTRANSFERASE"/>
    <property type="match status" value="1"/>
</dbReference>
<evidence type="ECO:0000313" key="2">
    <source>
        <dbReference type="EMBL" id="QNN75967.1"/>
    </source>
</evidence>
<proteinExistence type="predicted"/>
<reference evidence="2 3" key="1">
    <citation type="submission" date="2020-08" db="EMBL/GenBank/DDBJ databases">
        <title>Genome sequence of Weissella diestrammenae KACC 16890T.</title>
        <authorList>
            <person name="Hyun D.-W."/>
            <person name="Bae J.-W."/>
        </authorList>
    </citation>
    <scope>NUCLEOTIDE SEQUENCE [LARGE SCALE GENOMIC DNA]</scope>
    <source>
        <strain evidence="2 3">KACC 16890</strain>
    </source>
</reference>
<protein>
    <submittedName>
        <fullName evidence="2">GNAT family N-acetyltransferase</fullName>
    </submittedName>
</protein>
<dbReference type="InterPro" id="IPR000182">
    <property type="entry name" value="GNAT_dom"/>
</dbReference>
<dbReference type="Proteomes" id="UP000515800">
    <property type="component" value="Chromosome"/>
</dbReference>
<dbReference type="InterPro" id="IPR039143">
    <property type="entry name" value="GNPNAT1-like"/>
</dbReference>
<feature type="domain" description="N-acetyltransferase" evidence="1">
    <location>
        <begin position="7"/>
        <end position="148"/>
    </location>
</feature>
<gene>
    <name evidence="2" type="ORF">H9L19_03685</name>
</gene>
<dbReference type="RefSeq" id="WP_187529795.1">
    <property type="nucleotide sequence ID" value="NZ_CP060724.1"/>
</dbReference>
<dbReference type="Pfam" id="PF13673">
    <property type="entry name" value="Acetyltransf_10"/>
    <property type="match status" value="1"/>
</dbReference>
<dbReference type="GO" id="GO:0004343">
    <property type="term" value="F:glucosamine 6-phosphate N-acetyltransferase activity"/>
    <property type="evidence" value="ECO:0007669"/>
    <property type="project" value="TreeGrafter"/>
</dbReference>
<dbReference type="InterPro" id="IPR016181">
    <property type="entry name" value="Acyl_CoA_acyltransferase"/>
</dbReference>
<evidence type="ECO:0000313" key="3">
    <source>
        <dbReference type="Proteomes" id="UP000515800"/>
    </source>
</evidence>
<keyword evidence="2" id="KW-0808">Transferase</keyword>
<dbReference type="AlphaFoldDB" id="A0A7G9T792"/>
<dbReference type="PANTHER" id="PTHR13355:SF11">
    <property type="entry name" value="GLUCOSAMINE 6-PHOSPHATE N-ACETYLTRANSFERASE"/>
    <property type="match status" value="1"/>
</dbReference>